<dbReference type="Proteomes" id="UP000287972">
    <property type="component" value="Unassembled WGS sequence"/>
</dbReference>
<keyword evidence="2" id="KW-1185">Reference proteome</keyword>
<comment type="caution">
    <text evidence="1">The sequence shown here is derived from an EMBL/GenBank/DDBJ whole genome shotgun (WGS) entry which is preliminary data.</text>
</comment>
<evidence type="ECO:0000313" key="1">
    <source>
        <dbReference type="EMBL" id="RSL47848.1"/>
    </source>
</evidence>
<proteinExistence type="predicted"/>
<sequence length="73" mass="7799">MLLVAIYAALPPSLQGGGAGWSRWVEVAVSHHGDAGTAKSRPAKRTMDAMDYPSRIIITEPTVLPFHPFLGLA</sequence>
<protein>
    <submittedName>
        <fullName evidence="1">Uncharacterized protein</fullName>
    </submittedName>
</protein>
<reference evidence="1 2" key="1">
    <citation type="submission" date="2017-06" db="EMBL/GenBank/DDBJ databases">
        <title>Comparative genomic analysis of Ambrosia Fusariam Clade fungi.</title>
        <authorList>
            <person name="Stajich J.E."/>
            <person name="Carrillo J."/>
            <person name="Kijimoto T."/>
            <person name="Eskalen A."/>
            <person name="O'Donnell K."/>
            <person name="Kasson M."/>
        </authorList>
    </citation>
    <scope>NUCLEOTIDE SEQUENCE [LARGE SCALE GENOMIC DNA]</scope>
    <source>
        <strain evidence="1 2">NRRL62606</strain>
    </source>
</reference>
<dbReference type="EMBL" id="NKCL01000901">
    <property type="protein sequence ID" value="RSL47848.1"/>
    <property type="molecule type" value="Genomic_DNA"/>
</dbReference>
<dbReference type="AlphaFoldDB" id="A0A428P478"/>
<evidence type="ECO:0000313" key="2">
    <source>
        <dbReference type="Proteomes" id="UP000287972"/>
    </source>
</evidence>
<accession>A0A428P478</accession>
<organism evidence="1 2">
    <name type="scientific">Fusarium floridanum</name>
    <dbReference type="NCBI Taxonomy" id="1325733"/>
    <lineage>
        <taxon>Eukaryota</taxon>
        <taxon>Fungi</taxon>
        <taxon>Dikarya</taxon>
        <taxon>Ascomycota</taxon>
        <taxon>Pezizomycotina</taxon>
        <taxon>Sordariomycetes</taxon>
        <taxon>Hypocreomycetidae</taxon>
        <taxon>Hypocreales</taxon>
        <taxon>Nectriaceae</taxon>
        <taxon>Fusarium</taxon>
        <taxon>Fusarium solani species complex</taxon>
    </lineage>
</organism>
<name>A0A428P478_9HYPO</name>
<gene>
    <name evidence="1" type="ORF">CEP51_015718</name>
</gene>